<comment type="caution">
    <text evidence="2">The sequence shown here is derived from an EMBL/GenBank/DDBJ whole genome shotgun (WGS) entry which is preliminary data.</text>
</comment>
<dbReference type="EMBL" id="JBHMBS010000009">
    <property type="protein sequence ID" value="MFB9677930.1"/>
    <property type="molecule type" value="Genomic_DNA"/>
</dbReference>
<dbReference type="RefSeq" id="WP_344748379.1">
    <property type="nucleotide sequence ID" value="NZ_BAAAWW010000156.1"/>
</dbReference>
<organism evidence="2 3">
    <name type="scientific">Streptosporangium vulgare</name>
    <dbReference type="NCBI Taxonomy" id="46190"/>
    <lineage>
        <taxon>Bacteria</taxon>
        <taxon>Bacillati</taxon>
        <taxon>Actinomycetota</taxon>
        <taxon>Actinomycetes</taxon>
        <taxon>Streptosporangiales</taxon>
        <taxon>Streptosporangiaceae</taxon>
        <taxon>Streptosporangium</taxon>
    </lineage>
</organism>
<sequence length="155" mass="16164">MRRISSRRPHLARTVTGLAGALATLLLASGSGSAAASAAPAAERRAPAPPSRVVQLAADVECISNSLCLYRDYGFNGPGYSIPAGYWTDLNDVPMPGGVGGSSTAANNVSSWINNTGYSVQLIDHAGAERILPPYHSLEESLETNDSVDLIGWVP</sequence>
<dbReference type="Proteomes" id="UP001589610">
    <property type="component" value="Unassembled WGS sequence"/>
</dbReference>
<proteinExistence type="predicted"/>
<accession>A0ABV5TFQ3</accession>
<protein>
    <submittedName>
        <fullName evidence="2">Peptidase inhibitor family I36 protein</fullName>
    </submittedName>
</protein>
<gene>
    <name evidence="2" type="ORF">ACFFRH_20810</name>
</gene>
<dbReference type="Pfam" id="PF03995">
    <property type="entry name" value="Inhibitor_I36"/>
    <property type="match status" value="1"/>
</dbReference>
<keyword evidence="1" id="KW-0732">Signal</keyword>
<feature type="chain" id="PRO_5046987764" evidence="1">
    <location>
        <begin position="35"/>
        <end position="155"/>
    </location>
</feature>
<evidence type="ECO:0000256" key="1">
    <source>
        <dbReference type="SAM" id="SignalP"/>
    </source>
</evidence>
<keyword evidence="3" id="KW-1185">Reference proteome</keyword>
<evidence type="ECO:0000313" key="3">
    <source>
        <dbReference type="Proteomes" id="UP001589610"/>
    </source>
</evidence>
<reference evidence="2 3" key="1">
    <citation type="submission" date="2024-09" db="EMBL/GenBank/DDBJ databases">
        <authorList>
            <person name="Sun Q."/>
            <person name="Mori K."/>
        </authorList>
    </citation>
    <scope>NUCLEOTIDE SEQUENCE [LARGE SCALE GENOMIC DNA]</scope>
    <source>
        <strain evidence="2 3">JCM 3028</strain>
    </source>
</reference>
<name>A0ABV5TFQ3_9ACTN</name>
<feature type="signal peptide" evidence="1">
    <location>
        <begin position="1"/>
        <end position="34"/>
    </location>
</feature>
<evidence type="ECO:0000313" key="2">
    <source>
        <dbReference type="EMBL" id="MFB9677930.1"/>
    </source>
</evidence>